<dbReference type="PANTHER" id="PTHR37984:SF5">
    <property type="entry name" value="PROTEIN NYNRIN-LIKE"/>
    <property type="match status" value="1"/>
</dbReference>
<dbReference type="InParanoid" id="A0A669C7S5"/>
<evidence type="ECO:0000256" key="1">
    <source>
        <dbReference type="ARBA" id="ARBA00010879"/>
    </source>
</evidence>
<dbReference type="CDD" id="cd00303">
    <property type="entry name" value="retropepsin_like"/>
    <property type="match status" value="1"/>
</dbReference>
<reference evidence="10" key="3">
    <citation type="submission" date="2025-09" db="UniProtKB">
        <authorList>
            <consortium name="Ensembl"/>
        </authorList>
    </citation>
    <scope>IDENTIFICATION</scope>
</reference>
<dbReference type="AlphaFoldDB" id="A0A669C7S5"/>
<keyword evidence="6" id="KW-0378">Hydrolase</keyword>
<dbReference type="PANTHER" id="PTHR37984">
    <property type="entry name" value="PROTEIN CBG26694"/>
    <property type="match status" value="1"/>
</dbReference>
<keyword evidence="7" id="KW-0695">RNA-directed DNA polymerase</keyword>
<comment type="similarity">
    <text evidence="1">Belongs to the beta type-B retroviral polymerase family. HERV class-II K(HML-2) pol subfamily.</text>
</comment>
<evidence type="ECO:0000256" key="2">
    <source>
        <dbReference type="ARBA" id="ARBA00022679"/>
    </source>
</evidence>
<keyword evidence="5" id="KW-0255">Endonuclease</keyword>
<dbReference type="Gene3D" id="3.10.20.370">
    <property type="match status" value="1"/>
</dbReference>
<proteinExistence type="inferred from homology"/>
<dbReference type="CDD" id="cd01647">
    <property type="entry name" value="RT_LTR"/>
    <property type="match status" value="1"/>
</dbReference>
<evidence type="ECO:0000256" key="4">
    <source>
        <dbReference type="ARBA" id="ARBA00022722"/>
    </source>
</evidence>
<reference evidence="11" key="1">
    <citation type="submission" date="2012-01" db="EMBL/GenBank/DDBJ databases">
        <title>The Genome Sequence of Oreochromis niloticus (Nile Tilapia).</title>
        <authorList>
            <consortium name="Broad Institute Genome Assembly Team"/>
            <consortium name="Broad Institute Sequencing Platform"/>
            <person name="Di Palma F."/>
            <person name="Johnson J."/>
            <person name="Lander E.S."/>
            <person name="Lindblad-Toh K."/>
        </authorList>
    </citation>
    <scope>NUCLEOTIDE SEQUENCE [LARGE SCALE GENOMIC DNA]</scope>
</reference>
<dbReference type="InterPro" id="IPR041373">
    <property type="entry name" value="RT_RNaseH"/>
</dbReference>
<dbReference type="Gene3D" id="2.40.70.10">
    <property type="entry name" value="Acid Proteases"/>
    <property type="match status" value="1"/>
</dbReference>
<dbReference type="Gene3D" id="3.10.10.10">
    <property type="entry name" value="HIV Type 1 Reverse Transcriptase, subunit A, domain 1"/>
    <property type="match status" value="1"/>
</dbReference>
<dbReference type="GO" id="GO:0004519">
    <property type="term" value="F:endonuclease activity"/>
    <property type="evidence" value="ECO:0007669"/>
    <property type="project" value="UniProtKB-KW"/>
</dbReference>
<dbReference type="InterPro" id="IPR043128">
    <property type="entry name" value="Rev_trsase/Diguanyl_cyclase"/>
</dbReference>
<evidence type="ECO:0000313" key="10">
    <source>
        <dbReference type="Ensembl" id="ENSONIP00000043519.1"/>
    </source>
</evidence>
<feature type="region of interest" description="Disordered" evidence="8">
    <location>
        <begin position="663"/>
        <end position="720"/>
    </location>
</feature>
<dbReference type="FunFam" id="3.10.20.370:FF:000003">
    <property type="entry name" value="Transposon Tf2-6 polyprotein"/>
    <property type="match status" value="1"/>
</dbReference>
<dbReference type="Pfam" id="PF17917">
    <property type="entry name" value="RT_RNaseH"/>
    <property type="match status" value="1"/>
</dbReference>
<dbReference type="InterPro" id="IPR050951">
    <property type="entry name" value="Retrovirus_Pol_polyprotein"/>
</dbReference>
<dbReference type="Ensembl" id="ENSONIT00000058937.1">
    <property type="protein sequence ID" value="ENSONIP00000043519.1"/>
    <property type="gene ID" value="ENSONIG00000030069.1"/>
</dbReference>
<dbReference type="InterPro" id="IPR000477">
    <property type="entry name" value="RT_dom"/>
</dbReference>
<dbReference type="GeneTree" id="ENSGT01100000263500"/>
<dbReference type="Pfam" id="PF00078">
    <property type="entry name" value="RVT_1"/>
    <property type="match status" value="1"/>
</dbReference>
<dbReference type="Proteomes" id="UP000005207">
    <property type="component" value="Linkage group LG18"/>
</dbReference>
<protein>
    <recommendedName>
        <fullName evidence="9">Reverse transcriptase domain-containing protein</fullName>
    </recommendedName>
</protein>
<dbReference type="SUPFAM" id="SSF56672">
    <property type="entry name" value="DNA/RNA polymerases"/>
    <property type="match status" value="1"/>
</dbReference>
<keyword evidence="4" id="KW-0540">Nuclease</keyword>
<evidence type="ECO:0000256" key="6">
    <source>
        <dbReference type="ARBA" id="ARBA00022801"/>
    </source>
</evidence>
<dbReference type="OMA" id="TWEVEER"/>
<dbReference type="GO" id="GO:0003964">
    <property type="term" value="F:RNA-directed DNA polymerase activity"/>
    <property type="evidence" value="ECO:0007669"/>
    <property type="project" value="UniProtKB-KW"/>
</dbReference>
<dbReference type="Pfam" id="PF13975">
    <property type="entry name" value="gag-asp_proteas"/>
    <property type="match status" value="1"/>
</dbReference>
<reference evidence="10" key="2">
    <citation type="submission" date="2025-08" db="UniProtKB">
        <authorList>
            <consortium name="Ensembl"/>
        </authorList>
    </citation>
    <scope>IDENTIFICATION</scope>
</reference>
<organism evidence="10 11">
    <name type="scientific">Oreochromis niloticus</name>
    <name type="common">Nile tilapia</name>
    <name type="synonym">Tilapia nilotica</name>
    <dbReference type="NCBI Taxonomy" id="8128"/>
    <lineage>
        <taxon>Eukaryota</taxon>
        <taxon>Metazoa</taxon>
        <taxon>Chordata</taxon>
        <taxon>Craniata</taxon>
        <taxon>Vertebrata</taxon>
        <taxon>Euteleostomi</taxon>
        <taxon>Actinopterygii</taxon>
        <taxon>Neopterygii</taxon>
        <taxon>Teleostei</taxon>
        <taxon>Neoteleostei</taxon>
        <taxon>Acanthomorphata</taxon>
        <taxon>Ovalentaria</taxon>
        <taxon>Cichlomorphae</taxon>
        <taxon>Cichliformes</taxon>
        <taxon>Cichlidae</taxon>
        <taxon>African cichlids</taxon>
        <taxon>Pseudocrenilabrinae</taxon>
        <taxon>Oreochromini</taxon>
        <taxon>Oreochromis</taxon>
    </lineage>
</organism>
<evidence type="ECO:0000256" key="7">
    <source>
        <dbReference type="ARBA" id="ARBA00022918"/>
    </source>
</evidence>
<evidence type="ECO:0000256" key="8">
    <source>
        <dbReference type="SAM" id="MobiDB-lite"/>
    </source>
</evidence>
<keyword evidence="3" id="KW-0548">Nucleotidyltransferase</keyword>
<evidence type="ECO:0000256" key="3">
    <source>
        <dbReference type="ARBA" id="ARBA00022695"/>
    </source>
</evidence>
<dbReference type="SUPFAM" id="SSF50630">
    <property type="entry name" value="Acid proteases"/>
    <property type="match status" value="1"/>
</dbReference>
<dbReference type="CDD" id="cd09274">
    <property type="entry name" value="RNase_HI_RT_Ty3"/>
    <property type="match status" value="1"/>
</dbReference>
<sequence length="720" mass="80311">MPRTGKRACPPVGTGVLVGEINISHSPPHFLLPAKLTAHTTTHSLKALIDSGAEQSFIDASLAKKLGLTIEPLPHALRASSLNGQRLPDVTHVSEPVTLCLSGNHIELISLFVFKAPLTPLVLGYPWLLQHNPLIDWQAGCVSRWGEGCHMTCLKSAIPSVGSSASPPQTPPDLTAVPSVYHELVEVFSKDRARSLPPHRPYDCAIDLLPGAPLPTSRLYSLSRPERESMEEYITDALAAGIIRSSTSPLAAGFFFVDKKDKSLRPCIDYRALNAITVKNKYPLPLLTSAFELLHGMKIFSKLDLRSAYHLVRIREGDEWKTAFNTHLGHFEYLVMPFGLTNAPAVFQALVNDVLRDFINHFVFVYLDDILIFSRSVSEHERHVKLVLQRLLQNRLFVKAEKCEFHVTTVSFLGFIIEQGDLRPDPGKVKAVLEWPAPPNRKQLQRFLGFANFYRRFIRDFSKIASPLTYLTSPKVLFQWGQAATEAFNHLKQRFASAPILSQPDLNQPFIVEVDASDTGVGAVLSQKVEGKLHPCAYFSCRLSPTERKYDVGDRELLAIKLALEEWRHWLEGTAQPFIVWTDHKNLAYLQTAKRLNARQARWALFFTRFNFSITYRPGSRNVKPDALSRQFSSSEGDREVASILPPGCVIGGLTWEIESMVRQAQRTEPDPGTGPRGGSTSPRPYDPRCSNGPTQQDSHATLESNAPSPFWNALSGGHL</sequence>
<accession>A0A669C7S5</accession>
<name>A0A669C7S5_ORENI</name>
<feature type="compositionally biased region" description="Polar residues" evidence="8">
    <location>
        <begin position="692"/>
        <end position="708"/>
    </location>
</feature>
<evidence type="ECO:0000259" key="9">
    <source>
        <dbReference type="PROSITE" id="PS50878"/>
    </source>
</evidence>
<dbReference type="PROSITE" id="PS50878">
    <property type="entry name" value="RT_POL"/>
    <property type="match status" value="1"/>
</dbReference>
<evidence type="ECO:0000256" key="5">
    <source>
        <dbReference type="ARBA" id="ARBA00022759"/>
    </source>
</evidence>
<feature type="domain" description="Reverse transcriptase" evidence="9">
    <location>
        <begin position="238"/>
        <end position="417"/>
    </location>
</feature>
<evidence type="ECO:0000313" key="11">
    <source>
        <dbReference type="Proteomes" id="UP000005207"/>
    </source>
</evidence>
<dbReference type="Gene3D" id="3.30.70.270">
    <property type="match status" value="2"/>
</dbReference>
<dbReference type="InterPro" id="IPR043502">
    <property type="entry name" value="DNA/RNA_pol_sf"/>
</dbReference>
<dbReference type="FunFam" id="3.30.70.270:FF:000020">
    <property type="entry name" value="Transposon Tf2-6 polyprotein-like Protein"/>
    <property type="match status" value="1"/>
</dbReference>
<dbReference type="GO" id="GO:0016787">
    <property type="term" value="F:hydrolase activity"/>
    <property type="evidence" value="ECO:0007669"/>
    <property type="project" value="UniProtKB-KW"/>
</dbReference>
<dbReference type="InterPro" id="IPR021109">
    <property type="entry name" value="Peptidase_aspartic_dom_sf"/>
</dbReference>
<keyword evidence="11" id="KW-1185">Reference proteome</keyword>
<keyword evidence="2" id="KW-0808">Transferase</keyword>